<evidence type="ECO:0000256" key="2">
    <source>
        <dbReference type="ARBA" id="ARBA00004186"/>
    </source>
</evidence>
<name>A0AAU9VLR8_9CNID</name>
<evidence type="ECO:0000256" key="4">
    <source>
        <dbReference type="ARBA" id="ARBA00022490"/>
    </source>
</evidence>
<keyword evidence="4" id="KW-0963">Cytoplasm</keyword>
<organism evidence="11 12">
    <name type="scientific">Pocillopora meandrina</name>
    <dbReference type="NCBI Taxonomy" id="46732"/>
    <lineage>
        <taxon>Eukaryota</taxon>
        <taxon>Metazoa</taxon>
        <taxon>Cnidaria</taxon>
        <taxon>Anthozoa</taxon>
        <taxon>Hexacorallia</taxon>
        <taxon>Scleractinia</taxon>
        <taxon>Astrocoeniina</taxon>
        <taxon>Pocilloporidae</taxon>
        <taxon>Pocillopora</taxon>
    </lineage>
</organism>
<evidence type="ECO:0000256" key="1">
    <source>
        <dbReference type="ARBA" id="ARBA00004123"/>
    </source>
</evidence>
<feature type="compositionally biased region" description="Polar residues" evidence="8">
    <location>
        <begin position="129"/>
        <end position="143"/>
    </location>
</feature>
<feature type="compositionally biased region" description="Polar residues" evidence="8">
    <location>
        <begin position="105"/>
        <end position="123"/>
    </location>
</feature>
<evidence type="ECO:0000256" key="6">
    <source>
        <dbReference type="ARBA" id="ARBA00023242"/>
    </source>
</evidence>
<keyword evidence="12" id="KW-1185">Reference proteome</keyword>
<dbReference type="Pfam" id="PF12214">
    <property type="entry name" value="TPX2_importin"/>
    <property type="match status" value="1"/>
</dbReference>
<feature type="region of interest" description="Disordered" evidence="8">
    <location>
        <begin position="541"/>
        <end position="561"/>
    </location>
</feature>
<dbReference type="GO" id="GO:0005874">
    <property type="term" value="C:microtubule"/>
    <property type="evidence" value="ECO:0007669"/>
    <property type="project" value="InterPro"/>
</dbReference>
<dbReference type="Pfam" id="PF06886">
    <property type="entry name" value="TPX2"/>
    <property type="match status" value="1"/>
</dbReference>
<reference evidence="11 12" key="1">
    <citation type="submission" date="2022-05" db="EMBL/GenBank/DDBJ databases">
        <authorList>
            <consortium name="Genoscope - CEA"/>
            <person name="William W."/>
        </authorList>
    </citation>
    <scope>NUCLEOTIDE SEQUENCE [LARGE SCALE GENOMIC DNA]</scope>
</reference>
<evidence type="ECO:0000259" key="9">
    <source>
        <dbReference type="Pfam" id="PF06886"/>
    </source>
</evidence>
<comment type="caution">
    <text evidence="11">The sequence shown here is derived from an EMBL/GenBank/DDBJ whole genome shotgun (WGS) entry which is preliminary data.</text>
</comment>
<dbReference type="GO" id="GO:0005634">
    <property type="term" value="C:nucleus"/>
    <property type="evidence" value="ECO:0007669"/>
    <property type="project" value="UniProtKB-SubCell"/>
</dbReference>
<evidence type="ECO:0000259" key="10">
    <source>
        <dbReference type="Pfam" id="PF12214"/>
    </source>
</evidence>
<evidence type="ECO:0000256" key="7">
    <source>
        <dbReference type="SAM" id="Coils"/>
    </source>
</evidence>
<sequence>MDEFVDPSYEYDAPMFVDFSKDTGDLDPEADKWFDGKAADEGGWVIEEDSCEQRSNEPNCEASKILEEVVKESSSSQNEEPRVEQKADTEPLAEAPPKKSAPKNCVTSWSEWVTKTQTTTNEQVKTESAPRQSQVRNFTNTLSRSRKREKKVPERRSARLRTLSTCSIASTSSTVSSCSSDGGPAKKVPKIKAPLTLTVPDTPNFMRRVAQSKGDKTQAQKTREEQELQVIAQKQKEMMEKLKQNKVSMKKALAGQSYMPCRSAVDNLTRAKEFHFATDDRLGPSSHHANNEGKGKDFVGSLRQHPPSPTFKNRKPTVPVPFKMNESRKRKEPENDTPCGEYQSMAQRVYQWQKKTPERFHVKPVSEQNQGPPDNIEKASLKLTAPKTPNLRSRDRKRPLSVDCMSKEEQEKIQEAEMKSYKFKATELNHKIFDCNGTLGVYMEPKKPLTAVEPFNFNTEQRAEVHKTKEPQAVIEAAEPGEIKANPCPDFTNVFKPELPHKGTQIQPFSFEQRDKETKLKKEEKITAILEEEKKAHENFHAQPLPSFTPPPLPSSSKLITEPVPFDLSTENRGAVKAEKWGQQLQQEIQEERMKRVFKARSTNVLYNAPFIPDKSMVKPNTKIEEFSMNSDKRAKEREVYEMHKAERDQEEEELRKQIEKEHEEEEKIYLKNLRKQLVHKPNPIRKYRPVEIKQSEKELTNAQSPQWHSKKRRKMRV</sequence>
<dbReference type="InterPro" id="IPR009675">
    <property type="entry name" value="TPX2_fam"/>
</dbReference>
<evidence type="ECO:0000256" key="3">
    <source>
        <dbReference type="ARBA" id="ARBA00005885"/>
    </source>
</evidence>
<dbReference type="PANTHER" id="PTHR14326:SF44">
    <property type="entry name" value="TARGETING PROTEIN FOR XKLP2"/>
    <property type="match status" value="1"/>
</dbReference>
<feature type="compositionally biased region" description="Basic and acidic residues" evidence="8">
    <location>
        <begin position="79"/>
        <end position="89"/>
    </location>
</feature>
<feature type="region of interest" description="Disordered" evidence="8">
    <location>
        <begin position="279"/>
        <end position="342"/>
    </location>
</feature>
<evidence type="ECO:0000313" key="12">
    <source>
        <dbReference type="Proteomes" id="UP001159428"/>
    </source>
</evidence>
<dbReference type="PANTHER" id="PTHR14326">
    <property type="entry name" value="TARGETING PROTEIN FOR XKLP2"/>
    <property type="match status" value="1"/>
</dbReference>
<keyword evidence="7" id="KW-0175">Coiled coil</keyword>
<keyword evidence="5" id="KW-0206">Cytoskeleton</keyword>
<protein>
    <recommendedName>
        <fullName evidence="13">Targeting protein for Xklp2</fullName>
    </recommendedName>
</protein>
<comment type="subcellular location">
    <subcellularLocation>
        <location evidence="2">Cytoplasm</location>
        <location evidence="2">Cytoskeleton</location>
        <location evidence="2">Spindle</location>
    </subcellularLocation>
    <subcellularLocation>
        <location evidence="1">Nucleus</location>
    </subcellularLocation>
</comment>
<keyword evidence="6" id="KW-0539">Nucleus</keyword>
<feature type="compositionally biased region" description="Low complexity" evidence="8">
    <location>
        <begin position="162"/>
        <end position="180"/>
    </location>
</feature>
<evidence type="ECO:0008006" key="13">
    <source>
        <dbReference type="Google" id="ProtNLM"/>
    </source>
</evidence>
<feature type="domain" description="TPX2 central" evidence="10">
    <location>
        <begin position="381"/>
        <end position="546"/>
    </location>
</feature>
<comment type="similarity">
    <text evidence="3">Belongs to the TPX2 family.</text>
</comment>
<evidence type="ECO:0000256" key="8">
    <source>
        <dbReference type="SAM" id="MobiDB-lite"/>
    </source>
</evidence>
<proteinExistence type="inferred from homology"/>
<accession>A0AAU9VLR8</accession>
<feature type="domain" description="TPX2 C-terminal" evidence="9">
    <location>
        <begin position="627"/>
        <end position="701"/>
    </location>
</feature>
<feature type="coiled-coil region" evidence="7">
    <location>
        <begin position="225"/>
        <end position="252"/>
    </location>
</feature>
<feature type="region of interest" description="Disordered" evidence="8">
    <location>
        <begin position="643"/>
        <end position="662"/>
    </location>
</feature>
<feature type="region of interest" description="Disordered" evidence="8">
    <location>
        <begin position="68"/>
        <end position="192"/>
    </location>
</feature>
<evidence type="ECO:0000313" key="11">
    <source>
        <dbReference type="EMBL" id="CAH3032104.1"/>
    </source>
</evidence>
<feature type="region of interest" description="Disordered" evidence="8">
    <location>
        <begin position="687"/>
        <end position="718"/>
    </location>
</feature>
<gene>
    <name evidence="11" type="ORF">PMEA_00000962</name>
</gene>
<dbReference type="Proteomes" id="UP001159428">
    <property type="component" value="Unassembled WGS sequence"/>
</dbReference>
<feature type="compositionally biased region" description="Basic residues" evidence="8">
    <location>
        <begin position="709"/>
        <end position="718"/>
    </location>
</feature>
<dbReference type="InterPro" id="IPR027330">
    <property type="entry name" value="TPX2_central_dom"/>
</dbReference>
<dbReference type="GO" id="GO:0060236">
    <property type="term" value="P:regulation of mitotic spindle organization"/>
    <property type="evidence" value="ECO:0007669"/>
    <property type="project" value="InterPro"/>
</dbReference>
<evidence type="ECO:0000256" key="5">
    <source>
        <dbReference type="ARBA" id="ARBA00023212"/>
    </source>
</evidence>
<feature type="compositionally biased region" description="Basic and acidic residues" evidence="8">
    <location>
        <begin position="325"/>
        <end position="334"/>
    </location>
</feature>
<dbReference type="AlphaFoldDB" id="A0AAU9VLR8"/>
<feature type="region of interest" description="Disordered" evidence="8">
    <location>
        <begin position="388"/>
        <end position="407"/>
    </location>
</feature>
<dbReference type="EMBL" id="CALNXJ010000001">
    <property type="protein sequence ID" value="CAH3032104.1"/>
    <property type="molecule type" value="Genomic_DNA"/>
</dbReference>
<feature type="compositionally biased region" description="Basic and acidic residues" evidence="8">
    <location>
        <begin position="689"/>
        <end position="700"/>
    </location>
</feature>
<dbReference type="GO" id="GO:0005819">
    <property type="term" value="C:spindle"/>
    <property type="evidence" value="ECO:0007669"/>
    <property type="project" value="UniProtKB-SubCell"/>
</dbReference>
<dbReference type="InterPro" id="IPR027329">
    <property type="entry name" value="TPX2_C"/>
</dbReference>